<dbReference type="EMBL" id="BONZ01000063">
    <property type="protein sequence ID" value="GIH18142.1"/>
    <property type="molecule type" value="Genomic_DNA"/>
</dbReference>
<gene>
    <name evidence="3" type="ORF">Raf01_63140</name>
</gene>
<keyword evidence="4" id="KW-1185">Reference proteome</keyword>
<dbReference type="AlphaFoldDB" id="A0A8J3QXV9"/>
<dbReference type="Pfam" id="PF13845">
    <property type="entry name" value="Septum_form"/>
    <property type="match status" value="1"/>
</dbReference>
<keyword evidence="1" id="KW-0732">Signal</keyword>
<feature type="chain" id="PRO_5035223206" description="Septum formation-related domain-containing protein" evidence="1">
    <location>
        <begin position="22"/>
        <end position="299"/>
    </location>
</feature>
<evidence type="ECO:0000256" key="1">
    <source>
        <dbReference type="SAM" id="SignalP"/>
    </source>
</evidence>
<evidence type="ECO:0000313" key="3">
    <source>
        <dbReference type="EMBL" id="GIH18142.1"/>
    </source>
</evidence>
<accession>A0A8J3QXV9</accession>
<evidence type="ECO:0000259" key="2">
    <source>
        <dbReference type="Pfam" id="PF13845"/>
    </source>
</evidence>
<comment type="caution">
    <text evidence="3">The sequence shown here is derived from an EMBL/GenBank/DDBJ whole genome shotgun (WGS) entry which is preliminary data.</text>
</comment>
<dbReference type="Proteomes" id="UP000642748">
    <property type="component" value="Unassembled WGS sequence"/>
</dbReference>
<dbReference type="InterPro" id="IPR026004">
    <property type="entry name" value="Septum_form"/>
</dbReference>
<dbReference type="PROSITE" id="PS51257">
    <property type="entry name" value="PROKAR_LIPOPROTEIN"/>
    <property type="match status" value="1"/>
</dbReference>
<feature type="signal peptide" evidence="1">
    <location>
        <begin position="1"/>
        <end position="21"/>
    </location>
</feature>
<proteinExistence type="predicted"/>
<feature type="domain" description="Septum formation-related" evidence="2">
    <location>
        <begin position="47"/>
        <end position="274"/>
    </location>
</feature>
<evidence type="ECO:0000313" key="4">
    <source>
        <dbReference type="Proteomes" id="UP000642748"/>
    </source>
</evidence>
<protein>
    <recommendedName>
        <fullName evidence="2">Septum formation-related domain-containing protein</fullName>
    </recommendedName>
</protein>
<organism evidence="3 4">
    <name type="scientific">Rugosimonospora africana</name>
    <dbReference type="NCBI Taxonomy" id="556532"/>
    <lineage>
        <taxon>Bacteria</taxon>
        <taxon>Bacillati</taxon>
        <taxon>Actinomycetota</taxon>
        <taxon>Actinomycetes</taxon>
        <taxon>Micromonosporales</taxon>
        <taxon>Micromonosporaceae</taxon>
        <taxon>Rugosimonospora</taxon>
    </lineage>
</organism>
<dbReference type="RefSeq" id="WP_203921680.1">
    <property type="nucleotide sequence ID" value="NZ_BONZ01000063.1"/>
</dbReference>
<name>A0A8J3QXV9_9ACTN</name>
<reference evidence="3" key="1">
    <citation type="submission" date="2021-01" db="EMBL/GenBank/DDBJ databases">
        <title>Whole genome shotgun sequence of Rugosimonospora africana NBRC 104875.</title>
        <authorList>
            <person name="Komaki H."/>
            <person name="Tamura T."/>
        </authorList>
    </citation>
    <scope>NUCLEOTIDE SEQUENCE</scope>
    <source>
        <strain evidence="3">NBRC 104875</strain>
    </source>
</reference>
<sequence>MRRWVALAAGLAVVAALSGCAKPSGVDGDLTNGWPAMPRAKVQVPVAGACYVWPYAKVWRGDFDPVDCATRKHQTETAYVGTFTGADAARSQPPADGSPLLPNLYAQCQKGASDYLGGDWHAAMVFLGLVLPSGEAWAGGARWFRCDLVHLTDPDGTEVVQDGTLKGDLSGPRTAAYGCLTVDTDNQRNVLSERPIDCAQPHAAEFAGTFTAPNVPWPSTAAARERLGDNGCVEVVAKFLGFANSDQWDNPAVGWWEQSFDEDQWNLGDRTVQCFAYAFTKSGHFTGSVKGIRGKTPKG</sequence>